<dbReference type="RefSeq" id="WP_093092995.1">
    <property type="nucleotide sequence ID" value="NZ_FOTQ01000002.1"/>
</dbReference>
<sequence>MRWLLSFLLIPFLLATSPLAAQDQQGNDTPGDWIVTHFSTFGLWSSICDERIEDGTLNQRCYIRWVDVFSPRPHFAAQFLFITPETDGPSVAFGIEPGTFFAPDGFRITNTPDDVLWSTTRGGCLTGLSCVFSGPEAEPLLSAMQMGTAFRFTFTDRHGRAQDLTWPLIGFDAAFSDFETQSRSRNLPSR</sequence>
<keyword evidence="1" id="KW-0732">Signal</keyword>
<dbReference type="AlphaFoldDB" id="A0A1I4LQD4"/>
<dbReference type="STRING" id="254406.SAMN04488042_102181"/>
<dbReference type="OrthoDB" id="7704372at2"/>
<gene>
    <name evidence="2" type="ORF">SAMN04488042_102181</name>
</gene>
<keyword evidence="3" id="KW-1185">Reference proteome</keyword>
<evidence type="ECO:0000313" key="3">
    <source>
        <dbReference type="Proteomes" id="UP000199144"/>
    </source>
</evidence>
<dbReference type="Proteomes" id="UP000199144">
    <property type="component" value="Unassembled WGS sequence"/>
</dbReference>
<evidence type="ECO:0000313" key="2">
    <source>
        <dbReference type="EMBL" id="SFL93033.1"/>
    </source>
</evidence>
<reference evidence="2 3" key="1">
    <citation type="submission" date="2016-10" db="EMBL/GenBank/DDBJ databases">
        <authorList>
            <person name="de Groot N.N."/>
        </authorList>
    </citation>
    <scope>NUCLEOTIDE SEQUENCE [LARGE SCALE GENOMIC DNA]</scope>
    <source>
        <strain evidence="2 3">DSM 15283</strain>
    </source>
</reference>
<feature type="chain" id="PRO_5011733637" description="Invasion protein IalB, involved in pathogenesis" evidence="1">
    <location>
        <begin position="21"/>
        <end position="190"/>
    </location>
</feature>
<dbReference type="EMBL" id="FOTQ01000002">
    <property type="protein sequence ID" value="SFL93033.1"/>
    <property type="molecule type" value="Genomic_DNA"/>
</dbReference>
<feature type="signal peptide" evidence="1">
    <location>
        <begin position="1"/>
        <end position="20"/>
    </location>
</feature>
<proteinExistence type="predicted"/>
<organism evidence="2 3">
    <name type="scientific">Shimia aestuarii</name>
    <dbReference type="NCBI Taxonomy" id="254406"/>
    <lineage>
        <taxon>Bacteria</taxon>
        <taxon>Pseudomonadati</taxon>
        <taxon>Pseudomonadota</taxon>
        <taxon>Alphaproteobacteria</taxon>
        <taxon>Rhodobacterales</taxon>
        <taxon>Roseobacteraceae</taxon>
    </lineage>
</organism>
<evidence type="ECO:0000256" key="1">
    <source>
        <dbReference type="SAM" id="SignalP"/>
    </source>
</evidence>
<evidence type="ECO:0008006" key="4">
    <source>
        <dbReference type="Google" id="ProtNLM"/>
    </source>
</evidence>
<dbReference type="Gene3D" id="2.60.40.1880">
    <property type="entry name" value="Invasion associated locus B (IalB) protein"/>
    <property type="match status" value="1"/>
</dbReference>
<dbReference type="InterPro" id="IPR038696">
    <property type="entry name" value="IalB_sf"/>
</dbReference>
<accession>A0A1I4LQD4</accession>
<name>A0A1I4LQD4_9RHOB</name>
<protein>
    <recommendedName>
        <fullName evidence="4">Invasion protein IalB, involved in pathogenesis</fullName>
    </recommendedName>
</protein>